<dbReference type="SUPFAM" id="SSF53756">
    <property type="entry name" value="UDP-Glycosyltransferase/glycogen phosphorylase"/>
    <property type="match status" value="1"/>
</dbReference>
<dbReference type="EMBL" id="JBHSTZ010000063">
    <property type="protein sequence ID" value="MFC6382305.1"/>
    <property type="molecule type" value="Genomic_DNA"/>
</dbReference>
<dbReference type="RefSeq" id="WP_201564502.1">
    <property type="nucleotide sequence ID" value="NZ_CAJGZK010000026.1"/>
</dbReference>
<evidence type="ECO:0000313" key="2">
    <source>
        <dbReference type="EMBL" id="MFC6382305.1"/>
    </source>
</evidence>
<comment type="caution">
    <text evidence="2">The sequence shown here is derived from an EMBL/GenBank/DDBJ whole genome shotgun (WGS) entry which is preliminary data.</text>
</comment>
<gene>
    <name evidence="2" type="ORF">ACFP58_12720</name>
</gene>
<dbReference type="InterPro" id="IPR001296">
    <property type="entry name" value="Glyco_trans_1"/>
</dbReference>
<accession>A0ABW1WB59</accession>
<dbReference type="Gene3D" id="3.40.50.2000">
    <property type="entry name" value="Glycogen Phosphorylase B"/>
    <property type="match status" value="2"/>
</dbReference>
<evidence type="ECO:0000313" key="3">
    <source>
        <dbReference type="Proteomes" id="UP001596264"/>
    </source>
</evidence>
<proteinExistence type="predicted"/>
<evidence type="ECO:0000259" key="1">
    <source>
        <dbReference type="Pfam" id="PF00534"/>
    </source>
</evidence>
<keyword evidence="3" id="KW-1185">Reference proteome</keyword>
<name>A0ABW1WB59_9GAMM</name>
<dbReference type="PANTHER" id="PTHR12526:SF630">
    <property type="entry name" value="GLYCOSYLTRANSFERASE"/>
    <property type="match status" value="1"/>
</dbReference>
<protein>
    <submittedName>
        <fullName evidence="2">Glycosyltransferase</fullName>
    </submittedName>
</protein>
<dbReference type="Pfam" id="PF00534">
    <property type="entry name" value="Glycos_transf_1"/>
    <property type="match status" value="1"/>
</dbReference>
<reference evidence="3" key="1">
    <citation type="journal article" date="2019" name="Int. J. Syst. Evol. Microbiol.">
        <title>The Global Catalogue of Microorganisms (GCM) 10K type strain sequencing project: providing services to taxonomists for standard genome sequencing and annotation.</title>
        <authorList>
            <consortium name="The Broad Institute Genomics Platform"/>
            <consortium name="The Broad Institute Genome Sequencing Center for Infectious Disease"/>
            <person name="Wu L."/>
            <person name="Ma J."/>
        </authorList>
    </citation>
    <scope>NUCLEOTIDE SEQUENCE [LARGE SCALE GENOMIC DNA]</scope>
    <source>
        <strain evidence="3">CCM 2050</strain>
    </source>
</reference>
<sequence>MRKPKICFLITDAISFNVLTRGQLEYIRDYSDVDITLICGGSREQLDILRARNVGKVVNAKFQRNPSVLKDAKSLTYLIYYLLFNRFDVIMYSTPKALLLGSLASFITLHKNSIALVRGRVYENFSGKKRKVYEILDRTSLLVSNEVIFISRSLEEAYLKDKLVSNNKTILLGAGSSNGVDTSKYIPKCSLENVDKQFQCDYEPSVFTVVVVGRICSDKGLQDLSEVIKKIEQSSVRFLLVGQIEDEASESFLSSLMSNYSCIQHIPYTPDIVKYFQQADLHLLLSHREGFGNVAIEAASCGVPTFAYDVVGVRDSVNNGISGQRFKFRDTSAIAKAIDKAAIDSKFHQRYAGARDWVIENFEQKAVWQNYLNFYLQNS</sequence>
<dbReference type="Proteomes" id="UP001596264">
    <property type="component" value="Unassembled WGS sequence"/>
</dbReference>
<dbReference type="PANTHER" id="PTHR12526">
    <property type="entry name" value="GLYCOSYLTRANSFERASE"/>
    <property type="match status" value="1"/>
</dbReference>
<organism evidence="2 3">
    <name type="scientific">Psychrobacter glacincola</name>
    <dbReference type="NCBI Taxonomy" id="56810"/>
    <lineage>
        <taxon>Bacteria</taxon>
        <taxon>Pseudomonadati</taxon>
        <taxon>Pseudomonadota</taxon>
        <taxon>Gammaproteobacteria</taxon>
        <taxon>Moraxellales</taxon>
        <taxon>Moraxellaceae</taxon>
        <taxon>Psychrobacter</taxon>
    </lineage>
</organism>
<feature type="domain" description="Glycosyl transferase family 1" evidence="1">
    <location>
        <begin position="208"/>
        <end position="351"/>
    </location>
</feature>